<sequence length="557" mass="64415">MLTYFDNINGALDLTEMLSNFKTEFDINCLSIFLVDQSKIYCIKKIDAVNDTSCCYPSPVSRDNHNNNIIYFACNSLKPLYHIAEDDDTIVSMEKDIVEEVCIPVKIEKHKDITVCIYFGFNYKAKNITELLSSFFNKFNLFDIYYYALVKYDQLADTEKILKFLMVFEDNIKSNQPSMKMHTVNVAFWSIEIAKKLNFSENDLEKLYYAALYHDIGKIKVKNSIINKEGPLTEEEYEEVKRHADYGYIITKELIGDIYPDIPLWVRDHHEKYDGSGYPNGLKGTDIPLSSRIIKVADVIDVLYSPRSYKKSISVDKIIDELKRCCGKDFDPQVVDAAIEVINEKIIFYADILNLNNEEVLPANLSLNTYKGIFNYDGYFYSKEGQSYFKCTNAIEDVQDLCDILSASLIVEKLNSVYEYEVEATPIDENTYLLSKIRSHEGRNSVSILWDLKAKVLTLDGKDIEVRVARLSADYLLFVCDNTYSFNTGSLVEMKLLFEDGEVLTLNGRITYSYSASATSTYYKYTFINIGEMTRDKLFRQIFRKQINLRKQLKFLH</sequence>
<accession>A0A223HUY5</accession>
<dbReference type="PROSITE" id="PS51832">
    <property type="entry name" value="HD_GYP"/>
    <property type="match status" value="1"/>
</dbReference>
<name>A0A223HUY5_THETR</name>
<dbReference type="Proteomes" id="UP000214975">
    <property type="component" value="Chromosome"/>
</dbReference>
<evidence type="ECO:0000313" key="2">
    <source>
        <dbReference type="EMBL" id="AST56270.1"/>
    </source>
</evidence>
<dbReference type="SUPFAM" id="SSF109604">
    <property type="entry name" value="HD-domain/PDEase-like"/>
    <property type="match status" value="1"/>
</dbReference>
<dbReference type="InterPro" id="IPR037522">
    <property type="entry name" value="HD_GYP_dom"/>
</dbReference>
<dbReference type="EMBL" id="CP016893">
    <property type="protein sequence ID" value="AST59218.1"/>
    <property type="molecule type" value="Genomic_DNA"/>
</dbReference>
<dbReference type="SMART" id="SM00471">
    <property type="entry name" value="HDc"/>
    <property type="match status" value="1"/>
</dbReference>
<dbReference type="PANTHER" id="PTHR43155:SF8">
    <property type="entry name" value="METAL DEPENDENT PHOSPHOHYDROLASE"/>
    <property type="match status" value="1"/>
</dbReference>
<dbReference type="PANTHER" id="PTHR43155">
    <property type="entry name" value="CYCLIC DI-GMP PHOSPHODIESTERASE PA4108-RELATED"/>
    <property type="match status" value="1"/>
</dbReference>
<evidence type="ECO:0000313" key="4">
    <source>
        <dbReference type="Proteomes" id="UP000214975"/>
    </source>
</evidence>
<dbReference type="EMBL" id="CP016893">
    <property type="protein sequence ID" value="AST56270.1"/>
    <property type="molecule type" value="Genomic_DNA"/>
</dbReference>
<evidence type="ECO:0000259" key="1">
    <source>
        <dbReference type="PROSITE" id="PS51832"/>
    </source>
</evidence>
<dbReference type="Gene3D" id="1.10.3210.10">
    <property type="entry name" value="Hypothetical protein af1432"/>
    <property type="match status" value="1"/>
</dbReference>
<dbReference type="InterPro" id="IPR003607">
    <property type="entry name" value="HD/PDEase_dom"/>
</dbReference>
<protein>
    <submittedName>
        <fullName evidence="2">Metal dependent phosphohydrolase</fullName>
    </submittedName>
</protein>
<dbReference type="RefSeq" id="WP_094396620.1">
    <property type="nucleotide sequence ID" value="NZ_CP016893.1"/>
</dbReference>
<evidence type="ECO:0000313" key="3">
    <source>
        <dbReference type="EMBL" id="AST59218.1"/>
    </source>
</evidence>
<organism evidence="2 4">
    <name type="scientific">Thermoanaerobacterium thermosaccharolyticum</name>
    <name type="common">Clostridium thermosaccharolyticum</name>
    <dbReference type="NCBI Taxonomy" id="1517"/>
    <lineage>
        <taxon>Bacteria</taxon>
        <taxon>Bacillati</taxon>
        <taxon>Bacillota</taxon>
        <taxon>Clostridia</taxon>
        <taxon>Thermoanaerobacterales</taxon>
        <taxon>Thermoanaerobacteraceae</taxon>
        <taxon>Thermoanaerobacterium</taxon>
    </lineage>
</organism>
<dbReference type="GO" id="GO:0016787">
    <property type="term" value="F:hydrolase activity"/>
    <property type="evidence" value="ECO:0007669"/>
    <property type="project" value="UniProtKB-KW"/>
</dbReference>
<feature type="domain" description="HD-GYP" evidence="1">
    <location>
        <begin position="157"/>
        <end position="354"/>
    </location>
</feature>
<proteinExistence type="predicted"/>
<reference evidence="2 4" key="1">
    <citation type="submission" date="2016-08" db="EMBL/GenBank/DDBJ databases">
        <title>A novel genetic cassette of butanologenic Thermoanaerobacterium thermosaccharolyticum that directly convert cellulose to butanol.</title>
        <authorList>
            <person name="Li T."/>
            <person name="He J."/>
        </authorList>
    </citation>
    <scope>NUCLEOTIDE SEQUENCE [LARGE SCALE GENOMIC DNA]</scope>
    <source>
        <strain evidence="2 4">TG57</strain>
    </source>
</reference>
<keyword evidence="2" id="KW-0378">Hydrolase</keyword>
<dbReference type="CDD" id="cd00077">
    <property type="entry name" value="HDc"/>
    <property type="match status" value="1"/>
</dbReference>
<gene>
    <name evidence="2" type="ORF">Thert_00007</name>
    <name evidence="3" type="ORF">Thert_03508</name>
</gene>
<dbReference type="AlphaFoldDB" id="A0A223HUY5"/>
<dbReference type="Pfam" id="PF13487">
    <property type="entry name" value="HD_5"/>
    <property type="match status" value="1"/>
</dbReference>